<organism evidence="1">
    <name type="scientific">marine sediment metagenome</name>
    <dbReference type="NCBI Taxonomy" id="412755"/>
    <lineage>
        <taxon>unclassified sequences</taxon>
        <taxon>metagenomes</taxon>
        <taxon>ecological metagenomes</taxon>
    </lineage>
</organism>
<protein>
    <submittedName>
        <fullName evidence="1">Uncharacterized protein</fullName>
    </submittedName>
</protein>
<gene>
    <name evidence="1" type="ORF">S12H4_31555</name>
</gene>
<reference evidence="1" key="1">
    <citation type="journal article" date="2014" name="Front. Microbiol.">
        <title>High frequency of phylogenetically diverse reductive dehalogenase-homologous genes in deep subseafloor sedimentary metagenomes.</title>
        <authorList>
            <person name="Kawai M."/>
            <person name="Futagami T."/>
            <person name="Toyoda A."/>
            <person name="Takaki Y."/>
            <person name="Nishi S."/>
            <person name="Hori S."/>
            <person name="Arai W."/>
            <person name="Tsubouchi T."/>
            <person name="Morono Y."/>
            <person name="Uchiyama I."/>
            <person name="Ito T."/>
            <person name="Fujiyama A."/>
            <person name="Inagaki F."/>
            <person name="Takami H."/>
        </authorList>
    </citation>
    <scope>NUCLEOTIDE SEQUENCE</scope>
    <source>
        <strain evidence="1">Expedition CK06-06</strain>
    </source>
</reference>
<name>X1T126_9ZZZZ</name>
<accession>X1T126</accession>
<dbReference type="EMBL" id="BARW01018432">
    <property type="protein sequence ID" value="GAI98893.1"/>
    <property type="molecule type" value="Genomic_DNA"/>
</dbReference>
<dbReference type="AlphaFoldDB" id="X1T126"/>
<proteinExistence type="predicted"/>
<sequence length="115" mass="13917">MRNLHINACWEYIITEKSTNDANIKLNFFLFKKTETSLEATKHKPDLKPDLILYFTEKAILHMIEGTLSAEEYYERYHNIMENPQVEMEIDSKVNKPRLKLWQIGYKQWQKDFKF</sequence>
<comment type="caution">
    <text evidence="1">The sequence shown here is derived from an EMBL/GenBank/DDBJ whole genome shotgun (WGS) entry which is preliminary data.</text>
</comment>
<evidence type="ECO:0000313" key="1">
    <source>
        <dbReference type="EMBL" id="GAI98893.1"/>
    </source>
</evidence>